<dbReference type="PANTHER" id="PTHR36342:SF1">
    <property type="entry name" value="PTB DOMAIN ENGULFMENT ADAPTER"/>
    <property type="match status" value="1"/>
</dbReference>
<proteinExistence type="predicted"/>
<protein>
    <submittedName>
        <fullName evidence="1">Uncharacterized protein</fullName>
    </submittedName>
</protein>
<evidence type="ECO:0000313" key="1">
    <source>
        <dbReference type="EMBL" id="KAI5066326.1"/>
    </source>
</evidence>
<dbReference type="EMBL" id="JABFUD020000018">
    <property type="protein sequence ID" value="KAI5066326.1"/>
    <property type="molecule type" value="Genomic_DNA"/>
</dbReference>
<name>A0A9D4ZB67_ADICA</name>
<dbReference type="AlphaFoldDB" id="A0A9D4ZB67"/>
<accession>A0A9D4ZB67</accession>
<keyword evidence="2" id="KW-1185">Reference proteome</keyword>
<dbReference type="OrthoDB" id="1920822at2759"/>
<comment type="caution">
    <text evidence="1">The sequence shown here is derived from an EMBL/GenBank/DDBJ whole genome shotgun (WGS) entry which is preliminary data.</text>
</comment>
<gene>
    <name evidence="1" type="ORF">GOP47_0018950</name>
</gene>
<dbReference type="PANTHER" id="PTHR36342">
    <property type="entry name" value="PTB DOMAIN ENGULFMENT ADAPTER"/>
    <property type="match status" value="1"/>
</dbReference>
<organism evidence="1 2">
    <name type="scientific">Adiantum capillus-veneris</name>
    <name type="common">Maidenhair fern</name>
    <dbReference type="NCBI Taxonomy" id="13818"/>
    <lineage>
        <taxon>Eukaryota</taxon>
        <taxon>Viridiplantae</taxon>
        <taxon>Streptophyta</taxon>
        <taxon>Embryophyta</taxon>
        <taxon>Tracheophyta</taxon>
        <taxon>Polypodiopsida</taxon>
        <taxon>Polypodiidae</taxon>
        <taxon>Polypodiales</taxon>
        <taxon>Pteridineae</taxon>
        <taxon>Pteridaceae</taxon>
        <taxon>Vittarioideae</taxon>
        <taxon>Adiantum</taxon>
    </lineage>
</organism>
<dbReference type="Proteomes" id="UP000886520">
    <property type="component" value="Chromosome 18"/>
</dbReference>
<evidence type="ECO:0000313" key="2">
    <source>
        <dbReference type="Proteomes" id="UP000886520"/>
    </source>
</evidence>
<reference evidence="1" key="1">
    <citation type="submission" date="2021-01" db="EMBL/GenBank/DDBJ databases">
        <title>Adiantum capillus-veneris genome.</title>
        <authorList>
            <person name="Fang Y."/>
            <person name="Liao Q."/>
        </authorList>
    </citation>
    <scope>NUCLEOTIDE SEQUENCE</scope>
    <source>
        <strain evidence="1">H3</strain>
        <tissue evidence="1">Leaf</tissue>
    </source>
</reference>
<sequence>MAASSFHSYCLARSELKVSLKEEEEGRAMRSGAMVVHVGSMPLRAPPGPARWALASADRFLSIQHFYTILQPISGSSPCTIFDFQPQNPEDLYTALYGLSGGVIPGIILERTIACLPTRRCWRVGVTKDCISMKDAVEFNRNWDMSLQLCKHDCRHHTDAFVEFLTGEKDILQTLKNTAHSKLIHEAFLSANCGCVVEENSSSYCLCRCGAGYEGIRWSSFSSDALVDVCAKWGAWNALVDRCSCCGVSVMDNLLHSLYPNVYTSEKDVKHDNYYKYDHQAFQLYTSCLYMLEGGYESNVLCRKCLDMYWTSRKLGTRRIDGK</sequence>